<feature type="region of interest" description="Disordered" evidence="1">
    <location>
        <begin position="210"/>
        <end position="240"/>
    </location>
</feature>
<organism evidence="3 4">
    <name type="scientific">Streblomastix strix</name>
    <dbReference type="NCBI Taxonomy" id="222440"/>
    <lineage>
        <taxon>Eukaryota</taxon>
        <taxon>Metamonada</taxon>
        <taxon>Preaxostyla</taxon>
        <taxon>Oxymonadida</taxon>
        <taxon>Streblomastigidae</taxon>
        <taxon>Streblomastix</taxon>
    </lineage>
</organism>
<feature type="domain" description="Reverse transcriptase" evidence="2">
    <location>
        <begin position="1"/>
        <end position="125"/>
    </location>
</feature>
<dbReference type="InterPro" id="IPR000477">
    <property type="entry name" value="RT_dom"/>
</dbReference>
<dbReference type="InterPro" id="IPR043128">
    <property type="entry name" value="Rev_trsase/Diguanyl_cyclase"/>
</dbReference>
<dbReference type="SUPFAM" id="SSF56672">
    <property type="entry name" value="DNA/RNA polymerases"/>
    <property type="match status" value="1"/>
</dbReference>
<comment type="caution">
    <text evidence="3">The sequence shown here is derived from an EMBL/GenBank/DDBJ whole genome shotgun (WGS) entry which is preliminary data.</text>
</comment>
<dbReference type="Gene3D" id="3.30.70.270">
    <property type="match status" value="1"/>
</dbReference>
<dbReference type="AlphaFoldDB" id="A0A5J4TXD9"/>
<reference evidence="3 4" key="1">
    <citation type="submission" date="2019-03" db="EMBL/GenBank/DDBJ databases">
        <title>Single cell metagenomics reveals metabolic interactions within the superorganism composed of flagellate Streblomastix strix and complex community of Bacteroidetes bacteria on its surface.</title>
        <authorList>
            <person name="Treitli S.C."/>
            <person name="Kolisko M."/>
            <person name="Husnik F."/>
            <person name="Keeling P."/>
            <person name="Hampl V."/>
        </authorList>
    </citation>
    <scope>NUCLEOTIDE SEQUENCE [LARGE SCALE GENOMIC DNA]</scope>
    <source>
        <strain evidence="3">ST1C</strain>
    </source>
</reference>
<dbReference type="PROSITE" id="PS50878">
    <property type="entry name" value="RT_POL"/>
    <property type="match status" value="1"/>
</dbReference>
<evidence type="ECO:0000313" key="4">
    <source>
        <dbReference type="Proteomes" id="UP000324800"/>
    </source>
</evidence>
<dbReference type="PANTHER" id="PTHR33050:SF7">
    <property type="entry name" value="RIBONUCLEASE H"/>
    <property type="match status" value="1"/>
</dbReference>
<dbReference type="EMBL" id="SNRW01023798">
    <property type="protein sequence ID" value="KAA6362730.1"/>
    <property type="molecule type" value="Genomic_DNA"/>
</dbReference>
<proteinExistence type="predicted"/>
<accession>A0A5J4TXD9</accession>
<name>A0A5J4TXD9_9EUKA</name>
<dbReference type="OrthoDB" id="1430630at2759"/>
<sequence length="439" mass="51174">MDYATSLDLKSAFHHITISPNSTPYLAFNFNKNNYAQRAMPFGTKLSPIFFAEAIQSILREVRMRSEVKILNYCDDILLIHQNKDLLKRETMNIWQTLENFGWRISKDKCEIEPKQIITFLGWILNIKNMQLQISEERKEKLIQALKDWCKIVFKNKLVKIRQLVALIERLNFLRPQFKEASLYLITLDKAKTDSLKENSWDGYTRVGRDSGIQQSDRADPTRCVERGGDEMDEQRERNNGRLLRNTQFRRNLQKDAEQGYLSTFGQSNHGIQHGQMESEGIISRVHKKAVLFNEKIETINRSNSHSRSEQWDDRFTIKTKSRRGLSAESRDNKTPFHNAFNYSWTRIRLYIHPPIPVIPKVLTKMKQDNATAIIIAPIWQGQTCVTELRTISSKFLFLGQWVQILIPGRSMKDKGKKLPPGDFGAFLLDLSQTQEETY</sequence>
<dbReference type="InterPro" id="IPR043502">
    <property type="entry name" value="DNA/RNA_pol_sf"/>
</dbReference>
<dbReference type="Proteomes" id="UP000324800">
    <property type="component" value="Unassembled WGS sequence"/>
</dbReference>
<dbReference type="Gene3D" id="3.10.10.10">
    <property type="entry name" value="HIV Type 1 Reverse Transcriptase, subunit A, domain 1"/>
    <property type="match status" value="1"/>
</dbReference>
<protein>
    <recommendedName>
        <fullName evidence="2">Reverse transcriptase domain-containing protein</fullName>
    </recommendedName>
</protein>
<evidence type="ECO:0000259" key="2">
    <source>
        <dbReference type="PROSITE" id="PS50878"/>
    </source>
</evidence>
<dbReference type="PANTHER" id="PTHR33050">
    <property type="entry name" value="REVERSE TRANSCRIPTASE DOMAIN-CONTAINING PROTEIN"/>
    <property type="match status" value="1"/>
</dbReference>
<gene>
    <name evidence="3" type="ORF">EZS28_041743</name>
</gene>
<feature type="compositionally biased region" description="Basic and acidic residues" evidence="1">
    <location>
        <begin position="217"/>
        <end position="240"/>
    </location>
</feature>
<evidence type="ECO:0000313" key="3">
    <source>
        <dbReference type="EMBL" id="KAA6362730.1"/>
    </source>
</evidence>
<dbReference type="Pfam" id="PF00078">
    <property type="entry name" value="RVT_1"/>
    <property type="match status" value="1"/>
</dbReference>
<evidence type="ECO:0000256" key="1">
    <source>
        <dbReference type="SAM" id="MobiDB-lite"/>
    </source>
</evidence>
<dbReference type="InterPro" id="IPR052055">
    <property type="entry name" value="Hepadnavirus_pol/RT"/>
</dbReference>